<feature type="region of interest" description="Disordered" evidence="1">
    <location>
        <begin position="1"/>
        <end position="21"/>
    </location>
</feature>
<dbReference type="AlphaFoldDB" id="A0A383DT47"/>
<name>A0A383DT47_9ZZZZ</name>
<reference evidence="2" key="1">
    <citation type="submission" date="2018-05" db="EMBL/GenBank/DDBJ databases">
        <authorList>
            <person name="Lanie J.A."/>
            <person name="Ng W.-L."/>
            <person name="Kazmierczak K.M."/>
            <person name="Andrzejewski T.M."/>
            <person name="Davidsen T.M."/>
            <person name="Wayne K.J."/>
            <person name="Tettelin H."/>
            <person name="Glass J.I."/>
            <person name="Rusch D."/>
            <person name="Podicherti R."/>
            <person name="Tsui H.-C.T."/>
            <person name="Winkler M.E."/>
        </authorList>
    </citation>
    <scope>NUCLEOTIDE SEQUENCE</scope>
</reference>
<sequence>IPKKKKKPVHVAKQKTTKNKQRSKMNKLFLVLALLFALSACSVGKKCTYTQEGTKISSWIWFYGSDKPIDLDKNNCT</sequence>
<feature type="non-terminal residue" evidence="2">
    <location>
        <position position="1"/>
    </location>
</feature>
<dbReference type="EMBL" id="UINC01219988">
    <property type="protein sequence ID" value="SVE47706.1"/>
    <property type="molecule type" value="Genomic_DNA"/>
</dbReference>
<proteinExistence type="predicted"/>
<organism evidence="2">
    <name type="scientific">marine metagenome</name>
    <dbReference type="NCBI Taxonomy" id="408172"/>
    <lineage>
        <taxon>unclassified sequences</taxon>
        <taxon>metagenomes</taxon>
        <taxon>ecological metagenomes</taxon>
    </lineage>
</organism>
<accession>A0A383DT47</accession>
<evidence type="ECO:0000313" key="2">
    <source>
        <dbReference type="EMBL" id="SVE47706.1"/>
    </source>
</evidence>
<protein>
    <submittedName>
        <fullName evidence="2">Uncharacterized protein</fullName>
    </submittedName>
</protein>
<evidence type="ECO:0000256" key="1">
    <source>
        <dbReference type="SAM" id="MobiDB-lite"/>
    </source>
</evidence>
<gene>
    <name evidence="2" type="ORF">METZ01_LOCUS500560</name>
</gene>